<keyword evidence="2 4" id="KW-0479">Metal-binding</keyword>
<dbReference type="Pfam" id="PF13442">
    <property type="entry name" value="Cytochrome_CBB3"/>
    <property type="match status" value="2"/>
</dbReference>
<dbReference type="PROSITE" id="PS51007">
    <property type="entry name" value="CYTC"/>
    <property type="match status" value="2"/>
</dbReference>
<dbReference type="PANTHER" id="PTHR33751:SF13">
    <property type="entry name" value="CYTOCHROME BC1 COMPLEX CYTOCHROME C SUBUNIT"/>
    <property type="match status" value="1"/>
</dbReference>
<organism evidence="8 9">
    <name type="scientific">Plantactinospora mayteni</name>
    <dbReference type="NCBI Taxonomy" id="566021"/>
    <lineage>
        <taxon>Bacteria</taxon>
        <taxon>Bacillati</taxon>
        <taxon>Actinomycetota</taxon>
        <taxon>Actinomycetes</taxon>
        <taxon>Micromonosporales</taxon>
        <taxon>Micromonosporaceae</taxon>
        <taxon>Plantactinospora</taxon>
    </lineage>
</organism>
<comment type="caution">
    <text evidence="8">The sequence shown here is derived from an EMBL/GenBank/DDBJ whole genome shotgun (WGS) entry which is preliminary data.</text>
</comment>
<dbReference type="Proteomes" id="UP000621500">
    <property type="component" value="Unassembled WGS sequence"/>
</dbReference>
<keyword evidence="9" id="KW-1185">Reference proteome</keyword>
<gene>
    <name evidence="8" type="ORF">Pma05_75710</name>
</gene>
<proteinExistence type="predicted"/>
<dbReference type="SUPFAM" id="SSF46626">
    <property type="entry name" value="Cytochrome c"/>
    <property type="match status" value="2"/>
</dbReference>
<dbReference type="InterPro" id="IPR009056">
    <property type="entry name" value="Cyt_c-like_dom"/>
</dbReference>
<reference evidence="8 9" key="1">
    <citation type="submission" date="2021-01" db="EMBL/GenBank/DDBJ databases">
        <title>Whole genome shotgun sequence of Plantactinospora mayteni NBRC 109088.</title>
        <authorList>
            <person name="Komaki H."/>
            <person name="Tamura T."/>
        </authorList>
    </citation>
    <scope>NUCLEOTIDE SEQUENCE [LARGE SCALE GENOMIC DNA]</scope>
    <source>
        <strain evidence="8 9">NBRC 109088</strain>
    </source>
</reference>
<dbReference type="Gene3D" id="1.10.760.10">
    <property type="entry name" value="Cytochrome c-like domain"/>
    <property type="match status" value="2"/>
</dbReference>
<dbReference type="InterPro" id="IPR050597">
    <property type="entry name" value="Cytochrome_c_Oxidase_Subunit"/>
</dbReference>
<feature type="transmembrane region" description="Helical" evidence="6">
    <location>
        <begin position="260"/>
        <end position="278"/>
    </location>
</feature>
<evidence type="ECO:0000256" key="3">
    <source>
        <dbReference type="ARBA" id="ARBA00023004"/>
    </source>
</evidence>
<evidence type="ECO:0000256" key="5">
    <source>
        <dbReference type="SAM" id="MobiDB-lite"/>
    </source>
</evidence>
<evidence type="ECO:0000313" key="8">
    <source>
        <dbReference type="EMBL" id="GIH00999.1"/>
    </source>
</evidence>
<dbReference type="EMBL" id="BONX01000063">
    <property type="protein sequence ID" value="GIH00999.1"/>
    <property type="molecule type" value="Genomic_DNA"/>
</dbReference>
<sequence>MAEAGRGGRPNGWRALLIAVVLGLAAGPVPLPAAAAPVPVPTPTAASLPGGTASPAATGGPTGTVPPADPAGARGADLYLRNCASCHGPAGQGSQRGPGLVGVGPASVDFQLSTGRMPLEKVAVQPPHRRPAFSAEDIRAIVAHVDSFGGGGPEIPTVSPGDLRTGREVFLANCAACHSAAGVGATLTNGLIAPSLEGSTPLQVAEAVRVGPGLMPAFPETVLQQRELDALASYVQELRGDRLDRGGASLGRLGPTTEGLVAWGVGLLLLVLAARWLGRRADE</sequence>
<evidence type="ECO:0000256" key="2">
    <source>
        <dbReference type="ARBA" id="ARBA00022723"/>
    </source>
</evidence>
<feature type="domain" description="Cytochrome c" evidence="7">
    <location>
        <begin position="161"/>
        <end position="239"/>
    </location>
</feature>
<keyword evidence="6" id="KW-0472">Membrane</keyword>
<keyword evidence="1 4" id="KW-0349">Heme</keyword>
<evidence type="ECO:0000256" key="6">
    <source>
        <dbReference type="SAM" id="Phobius"/>
    </source>
</evidence>
<evidence type="ECO:0000256" key="4">
    <source>
        <dbReference type="PROSITE-ProRule" id="PRU00433"/>
    </source>
</evidence>
<keyword evidence="6" id="KW-0812">Transmembrane</keyword>
<feature type="domain" description="Cytochrome c" evidence="7">
    <location>
        <begin position="70"/>
        <end position="149"/>
    </location>
</feature>
<name>A0ABQ4F269_9ACTN</name>
<accession>A0ABQ4F269</accession>
<evidence type="ECO:0000259" key="7">
    <source>
        <dbReference type="PROSITE" id="PS51007"/>
    </source>
</evidence>
<evidence type="ECO:0000256" key="1">
    <source>
        <dbReference type="ARBA" id="ARBA00022617"/>
    </source>
</evidence>
<dbReference type="PANTHER" id="PTHR33751">
    <property type="entry name" value="CBB3-TYPE CYTOCHROME C OXIDASE SUBUNIT FIXP"/>
    <property type="match status" value="1"/>
</dbReference>
<protein>
    <recommendedName>
        <fullName evidence="7">Cytochrome c domain-containing protein</fullName>
    </recommendedName>
</protein>
<dbReference type="InterPro" id="IPR036909">
    <property type="entry name" value="Cyt_c-like_dom_sf"/>
</dbReference>
<keyword evidence="3 4" id="KW-0408">Iron</keyword>
<evidence type="ECO:0000313" key="9">
    <source>
        <dbReference type="Proteomes" id="UP000621500"/>
    </source>
</evidence>
<feature type="region of interest" description="Disordered" evidence="5">
    <location>
        <begin position="43"/>
        <end position="72"/>
    </location>
</feature>
<keyword evidence="6" id="KW-1133">Transmembrane helix</keyword>